<comment type="caution">
    <text evidence="2">The sequence shown here is derived from an EMBL/GenBank/DDBJ whole genome shotgun (WGS) entry which is preliminary data.</text>
</comment>
<keyword evidence="3" id="KW-1185">Reference proteome</keyword>
<evidence type="ECO:0000313" key="2">
    <source>
        <dbReference type="EMBL" id="TPX09831.1"/>
    </source>
</evidence>
<sequence>MAGQAGGKNGPGAKSGNTGSSSSKAVQLLTVNIHSEQPESKEELAAWVLAYLYVLKYNDVIDIIKVRYTT</sequence>
<dbReference type="GeneID" id="41976469"/>
<dbReference type="AlphaFoldDB" id="A0A507AY90"/>
<evidence type="ECO:0000256" key="1">
    <source>
        <dbReference type="SAM" id="MobiDB-lite"/>
    </source>
</evidence>
<feature type="compositionally biased region" description="Gly residues" evidence="1">
    <location>
        <begin position="1"/>
        <end position="10"/>
    </location>
</feature>
<feature type="region of interest" description="Disordered" evidence="1">
    <location>
        <begin position="1"/>
        <end position="21"/>
    </location>
</feature>
<name>A0A507AY90_9PEZI</name>
<reference evidence="2 3" key="1">
    <citation type="submission" date="2019-06" db="EMBL/GenBank/DDBJ databases">
        <title>Draft genome sequence of the filamentous fungus Phialemoniopsis curvata isolated from diesel fuel.</title>
        <authorList>
            <person name="Varaljay V.A."/>
            <person name="Lyon W.J."/>
            <person name="Crouch A.L."/>
            <person name="Drake C.E."/>
            <person name="Hollomon J.M."/>
            <person name="Nadeau L.J."/>
            <person name="Nunn H.S."/>
            <person name="Stevenson B.S."/>
            <person name="Bojanowski C.L."/>
            <person name="Crookes-Goodson W.J."/>
        </authorList>
    </citation>
    <scope>NUCLEOTIDE SEQUENCE [LARGE SCALE GENOMIC DNA]</scope>
    <source>
        <strain evidence="2 3">D216</strain>
    </source>
</reference>
<dbReference type="InParanoid" id="A0A507AY90"/>
<dbReference type="EMBL" id="SKBQ01000062">
    <property type="protein sequence ID" value="TPX09831.1"/>
    <property type="molecule type" value="Genomic_DNA"/>
</dbReference>
<protein>
    <submittedName>
        <fullName evidence="2">Uncharacterized protein</fullName>
    </submittedName>
</protein>
<proteinExistence type="predicted"/>
<evidence type="ECO:0000313" key="3">
    <source>
        <dbReference type="Proteomes" id="UP000319257"/>
    </source>
</evidence>
<dbReference type="Proteomes" id="UP000319257">
    <property type="component" value="Unassembled WGS sequence"/>
</dbReference>
<dbReference type="RefSeq" id="XP_030991542.1">
    <property type="nucleotide sequence ID" value="XM_031143942.1"/>
</dbReference>
<gene>
    <name evidence="2" type="ORF">E0L32_009022</name>
</gene>
<organism evidence="2 3">
    <name type="scientific">Thyridium curvatum</name>
    <dbReference type="NCBI Taxonomy" id="1093900"/>
    <lineage>
        <taxon>Eukaryota</taxon>
        <taxon>Fungi</taxon>
        <taxon>Dikarya</taxon>
        <taxon>Ascomycota</taxon>
        <taxon>Pezizomycotina</taxon>
        <taxon>Sordariomycetes</taxon>
        <taxon>Sordariomycetidae</taxon>
        <taxon>Thyridiales</taxon>
        <taxon>Thyridiaceae</taxon>
        <taxon>Thyridium</taxon>
    </lineage>
</organism>
<accession>A0A507AY90</accession>